<dbReference type="GO" id="GO:0016787">
    <property type="term" value="F:hydrolase activity"/>
    <property type="evidence" value="ECO:0007669"/>
    <property type="project" value="UniProtKB-KW"/>
</dbReference>
<gene>
    <name evidence="5" type="ORF">Vau01_113990</name>
</gene>
<dbReference type="InterPro" id="IPR019826">
    <property type="entry name" value="Carboxylesterase_B_AS"/>
</dbReference>
<dbReference type="PROSITE" id="PS00941">
    <property type="entry name" value="CARBOXYLESTERASE_B_2"/>
    <property type="match status" value="1"/>
</dbReference>
<proteinExistence type="inferred from homology"/>
<dbReference type="InterPro" id="IPR050309">
    <property type="entry name" value="Type-B_Carboxylest/Lipase"/>
</dbReference>
<dbReference type="Proteomes" id="UP000612585">
    <property type="component" value="Unassembled WGS sequence"/>
</dbReference>
<reference evidence="5" key="1">
    <citation type="submission" date="2021-01" db="EMBL/GenBank/DDBJ databases">
        <title>Whole genome shotgun sequence of Virgisporangium aurantiacum NBRC 16421.</title>
        <authorList>
            <person name="Komaki H."/>
            <person name="Tamura T."/>
        </authorList>
    </citation>
    <scope>NUCLEOTIDE SEQUENCE</scope>
    <source>
        <strain evidence="5">NBRC 16421</strain>
    </source>
</reference>
<dbReference type="InterPro" id="IPR019819">
    <property type="entry name" value="Carboxylesterase_B_CS"/>
</dbReference>
<keyword evidence="2 3" id="KW-0378">Hydrolase</keyword>
<evidence type="ECO:0000256" key="1">
    <source>
        <dbReference type="ARBA" id="ARBA00005964"/>
    </source>
</evidence>
<evidence type="ECO:0000313" key="6">
    <source>
        <dbReference type="Proteomes" id="UP000612585"/>
    </source>
</evidence>
<accession>A0A8J4E770</accession>
<dbReference type="PROSITE" id="PS00122">
    <property type="entry name" value="CARBOXYLESTERASE_B_1"/>
    <property type="match status" value="1"/>
</dbReference>
<evidence type="ECO:0000313" key="5">
    <source>
        <dbReference type="EMBL" id="GIJ63883.1"/>
    </source>
</evidence>
<evidence type="ECO:0000256" key="2">
    <source>
        <dbReference type="ARBA" id="ARBA00022801"/>
    </source>
</evidence>
<dbReference type="InterPro" id="IPR002018">
    <property type="entry name" value="CarbesteraseB"/>
</dbReference>
<evidence type="ECO:0000256" key="3">
    <source>
        <dbReference type="RuleBase" id="RU361235"/>
    </source>
</evidence>
<organism evidence="5 6">
    <name type="scientific">Virgisporangium aurantiacum</name>
    <dbReference type="NCBI Taxonomy" id="175570"/>
    <lineage>
        <taxon>Bacteria</taxon>
        <taxon>Bacillati</taxon>
        <taxon>Actinomycetota</taxon>
        <taxon>Actinomycetes</taxon>
        <taxon>Micromonosporales</taxon>
        <taxon>Micromonosporaceae</taxon>
        <taxon>Virgisporangium</taxon>
    </lineage>
</organism>
<dbReference type="InterPro" id="IPR029058">
    <property type="entry name" value="AB_hydrolase_fold"/>
</dbReference>
<comment type="caution">
    <text evidence="5">The sequence shown here is derived from an EMBL/GenBank/DDBJ whole genome shotgun (WGS) entry which is preliminary data.</text>
</comment>
<dbReference type="EMBL" id="BOPG01000104">
    <property type="protein sequence ID" value="GIJ63883.1"/>
    <property type="molecule type" value="Genomic_DNA"/>
</dbReference>
<protein>
    <recommendedName>
        <fullName evidence="3">Carboxylic ester hydrolase</fullName>
        <ecNumber evidence="3">3.1.1.-</ecNumber>
    </recommendedName>
</protein>
<evidence type="ECO:0000259" key="4">
    <source>
        <dbReference type="Pfam" id="PF00135"/>
    </source>
</evidence>
<dbReference type="SUPFAM" id="SSF53474">
    <property type="entry name" value="alpha/beta-Hydrolases"/>
    <property type="match status" value="1"/>
</dbReference>
<keyword evidence="6" id="KW-1185">Reference proteome</keyword>
<dbReference type="Gene3D" id="3.40.50.1820">
    <property type="entry name" value="alpha/beta hydrolase"/>
    <property type="match status" value="1"/>
</dbReference>
<dbReference type="AlphaFoldDB" id="A0A8J4E770"/>
<dbReference type="PANTHER" id="PTHR11559">
    <property type="entry name" value="CARBOXYLESTERASE"/>
    <property type="match status" value="1"/>
</dbReference>
<sequence>MTSYKGIPFAASPVGERRWAAPQPAPEWRGVRDATQFGGSCVQGTGWDPGYDKPTLTEDCLYLNVYRPSDAGKNLPVFVWNHGGGNTGGAGRDTNPDKFITRQDVVYVTINYRLGAMGWLDTPSLEQANPDGSTGNFGLLDQQAALRWVQRNIRAFGGDPDNVTLAGQSAGASNTCAQLASPSARGLFDRAILHSGGCSARTPDAARQSGEQFATELGCAPGAGQVACLRGKSPADVLAAQTKVRQSGSVAGTRVLPTDPLELLKAGTLTKLPVIVGGTSDESQQSVFATYDYVGRPLTAAQLDTLVATTYPAGADRIRATYPVANYKSPTVTWGAIQSDQRACRDQTLRDRLARTTKTYAYEFAEKNGPPFVSIWRLDTDYPFGATHVNDLGYLWDYLGTALPFSTEQVDLSNQMIGYWGSFARDGDPNVRLAPTWPRYTPQGTLLQFQAPGATRTPHAAIDDAHHCSLWDEVSPAP</sequence>
<dbReference type="RefSeq" id="WP_239152879.1">
    <property type="nucleotide sequence ID" value="NZ_BOPG01000104.1"/>
</dbReference>
<dbReference type="EC" id="3.1.1.-" evidence="3"/>
<comment type="similarity">
    <text evidence="1 3">Belongs to the type-B carboxylesterase/lipase family.</text>
</comment>
<name>A0A8J4E770_9ACTN</name>
<dbReference type="Pfam" id="PF00135">
    <property type="entry name" value="COesterase"/>
    <property type="match status" value="1"/>
</dbReference>
<feature type="domain" description="Carboxylesterase type B" evidence="4">
    <location>
        <begin position="2"/>
        <end position="451"/>
    </location>
</feature>